<proteinExistence type="predicted"/>
<protein>
    <submittedName>
        <fullName evidence="1">Uncharacterized protein</fullName>
    </submittedName>
</protein>
<comment type="caution">
    <text evidence="1">The sequence shown here is derived from an EMBL/GenBank/DDBJ whole genome shotgun (WGS) entry which is preliminary data.</text>
</comment>
<dbReference type="Proteomes" id="UP000005546">
    <property type="component" value="Unassembled WGS sequence"/>
</dbReference>
<dbReference type="HOGENOM" id="CLU_2937499_0_0_10"/>
<reference evidence="1 2" key="1">
    <citation type="submission" date="2011-02" db="EMBL/GenBank/DDBJ databases">
        <authorList>
            <person name="Weinstock G."/>
            <person name="Sodergren E."/>
            <person name="Clifton S."/>
            <person name="Fulton L."/>
            <person name="Fulton B."/>
            <person name="Courtney L."/>
            <person name="Fronick C."/>
            <person name="Harrison M."/>
            <person name="Strong C."/>
            <person name="Farmer C."/>
            <person name="Delahaunty K."/>
            <person name="Markovic C."/>
            <person name="Hall O."/>
            <person name="Minx P."/>
            <person name="Tomlinson C."/>
            <person name="Mitreva M."/>
            <person name="Hou S."/>
            <person name="Chen J."/>
            <person name="Wollam A."/>
            <person name="Pepin K.H."/>
            <person name="Johnson M."/>
            <person name="Bhonagiri V."/>
            <person name="Zhang X."/>
            <person name="Suruliraj S."/>
            <person name="Warren W."/>
            <person name="Chinwalla A."/>
            <person name="Mardis E.R."/>
            <person name="Wilson R.K."/>
        </authorList>
    </citation>
    <scope>NUCLEOTIDE SEQUENCE [LARGE SCALE GENOMIC DNA]</scope>
    <source>
        <strain evidence="1 2">YIT 11841</strain>
    </source>
</reference>
<dbReference type="AlphaFoldDB" id="F3QW48"/>
<gene>
    <name evidence="1" type="ORF">HMPREF9442_02429</name>
</gene>
<organism evidence="1 2">
    <name type="scientific">Paraprevotella xylaniphila YIT 11841</name>
    <dbReference type="NCBI Taxonomy" id="762982"/>
    <lineage>
        <taxon>Bacteria</taxon>
        <taxon>Pseudomonadati</taxon>
        <taxon>Bacteroidota</taxon>
        <taxon>Bacteroidia</taxon>
        <taxon>Bacteroidales</taxon>
        <taxon>Prevotellaceae</taxon>
        <taxon>Paraprevotella</taxon>
    </lineage>
</organism>
<evidence type="ECO:0000313" key="2">
    <source>
        <dbReference type="Proteomes" id="UP000005546"/>
    </source>
</evidence>
<sequence length="60" mass="7104">MGGRKFTLKRWYRRGLKEANLFGRKTVCRRWGRAYGTAKPVKQMSAYLKIVLCRLKNRLA</sequence>
<name>F3QW48_9BACT</name>
<dbReference type="STRING" id="762982.HMPREF9442_02429"/>
<dbReference type="EMBL" id="AFBR01000068">
    <property type="protein sequence ID" value="EGG52317.1"/>
    <property type="molecule type" value="Genomic_DNA"/>
</dbReference>
<evidence type="ECO:0000313" key="1">
    <source>
        <dbReference type="EMBL" id="EGG52317.1"/>
    </source>
</evidence>
<keyword evidence="2" id="KW-1185">Reference proteome</keyword>
<accession>F3QW48</accession>